<evidence type="ECO:0000256" key="11">
    <source>
        <dbReference type="SAM" id="Phobius"/>
    </source>
</evidence>
<evidence type="ECO:0000256" key="8">
    <source>
        <dbReference type="ARBA" id="ARBA00023201"/>
    </source>
</evidence>
<dbReference type="GO" id="GO:0098719">
    <property type="term" value="P:sodium ion import across plasma membrane"/>
    <property type="evidence" value="ECO:0007669"/>
    <property type="project" value="TreeGrafter"/>
</dbReference>
<dbReference type="InterPro" id="IPR006153">
    <property type="entry name" value="Cation/H_exchanger_TM"/>
</dbReference>
<organism evidence="13 14">
    <name type="scientific">Ditylenchus destructor</name>
    <dbReference type="NCBI Taxonomy" id="166010"/>
    <lineage>
        <taxon>Eukaryota</taxon>
        <taxon>Metazoa</taxon>
        <taxon>Ecdysozoa</taxon>
        <taxon>Nematoda</taxon>
        <taxon>Chromadorea</taxon>
        <taxon>Rhabditida</taxon>
        <taxon>Tylenchina</taxon>
        <taxon>Tylenchomorpha</taxon>
        <taxon>Sphaerularioidea</taxon>
        <taxon>Anguinidae</taxon>
        <taxon>Anguininae</taxon>
        <taxon>Ditylenchus</taxon>
    </lineage>
</organism>
<accession>A0AAD4NLL2</accession>
<dbReference type="PANTHER" id="PTHR10110:SF98">
    <property type="entry name" value="SODIUM_HYDROGEN EXCHANGER"/>
    <property type="match status" value="1"/>
</dbReference>
<evidence type="ECO:0000256" key="9">
    <source>
        <dbReference type="RuleBase" id="RU003722"/>
    </source>
</evidence>
<dbReference type="InterPro" id="IPR004709">
    <property type="entry name" value="NaH_exchanger"/>
</dbReference>
<keyword evidence="6 9" id="KW-0406">Ion transport</keyword>
<feature type="region of interest" description="Disordered" evidence="10">
    <location>
        <begin position="722"/>
        <end position="769"/>
    </location>
</feature>
<feature type="transmembrane region" description="Helical" evidence="11">
    <location>
        <begin position="174"/>
        <end position="196"/>
    </location>
</feature>
<proteinExistence type="inferred from homology"/>
<feature type="domain" description="Cation/H+ exchanger transmembrane" evidence="12">
    <location>
        <begin position="93"/>
        <end position="489"/>
    </location>
</feature>
<dbReference type="EMBL" id="JAKKPZ010000001">
    <property type="protein sequence ID" value="KAI1728784.1"/>
    <property type="molecule type" value="Genomic_DNA"/>
</dbReference>
<evidence type="ECO:0000256" key="3">
    <source>
        <dbReference type="ARBA" id="ARBA00022692"/>
    </source>
</evidence>
<comment type="caution">
    <text evidence="13">The sequence shown here is derived from an EMBL/GenBank/DDBJ whole genome shotgun (WGS) entry which is preliminary data.</text>
</comment>
<dbReference type="AlphaFoldDB" id="A0AAD4NLL2"/>
<evidence type="ECO:0000256" key="5">
    <source>
        <dbReference type="ARBA" id="ARBA00023053"/>
    </source>
</evidence>
<dbReference type="PANTHER" id="PTHR10110">
    <property type="entry name" value="SODIUM/HYDROGEN EXCHANGER"/>
    <property type="match status" value="1"/>
</dbReference>
<evidence type="ECO:0000256" key="7">
    <source>
        <dbReference type="ARBA" id="ARBA00023136"/>
    </source>
</evidence>
<keyword evidence="9" id="KW-0050">Antiport</keyword>
<comment type="subcellular location">
    <subcellularLocation>
        <location evidence="1">Membrane</location>
        <topology evidence="1">Multi-pass membrane protein</topology>
    </subcellularLocation>
</comment>
<comment type="similarity">
    <text evidence="9">Belongs to the monovalent cation:proton antiporter 1 (CPA1) transporter (TC 2.A.36) family.</text>
</comment>
<dbReference type="NCBIfam" id="TIGR00840">
    <property type="entry name" value="b_cpa1"/>
    <property type="match status" value="1"/>
</dbReference>
<sequence>MISIIHWWRRTTTKSQMNSWLRCTFGLVILLNFIGCSTLAEIDPSIQIEKKAHVIQRVQTPTTENKTESSRFQIVSFAWEHVEAPYTISAWLLLASIAKILFHVHKKFGESVPDSALLIVVGLILGWALKQFNVDDAMFSMKSEVFFLYLLPPIIFDAGYFMPNRQLFENFDSVLLFAIVGTVWNTISIGGTLLFLSQYNIFSFNFSAFEILLFAALISAVDPVAVIAVFEEIHVNEFLFVNVFGEALFNDGVTVVLYQMFRKFIEIGSENLITIDYIAGVMSFFVIAIGGILIGLAFAVIVSIITKFTDRVKILAPVFIFIVPYMSYLTAEMFGLSSILAIVACGIAMKQYVKGNITHDASSSVKYFVKMLAQCSETVIFMFLGLSTISSNHHWDAAFLCITVSICLIYRCIGVVVQCAVLNRIRNKKFSAIDQFVLSYGGLRGAIAFGLVVSMPDSIPCKNMFVTTCIAVIYFTVFLQGITIRPLLFLLKVEKQDLEKQDTMIENVYNRYFDYTMAAIEDIAGQKGRNSIRDAFERFNAKVLKPLLMKDQKRNVFDASAIVRAYTKITLHEAMKISTGLHKIGSTKSSKVAPAENYLNSEYTNSNHTVPIYGSRKSSFFLGQTNDDRRPSLRVELDDHMASQANTEALYEMFSRLLDRKISELQKMGTTTSQPVQTNAVLGGTREDDIKDNYMEELKPESVARQSQIGRNSLNNFRLQHLTNGRAMTTSEQLSATRPQESRRRMSQPSSELKRIKGLPGTKNDDNPA</sequence>
<reference evidence="13" key="1">
    <citation type="submission" date="2022-01" db="EMBL/GenBank/DDBJ databases">
        <title>Genome Sequence Resource for Two Populations of Ditylenchus destructor, the Migratory Endoparasitic Phytonematode.</title>
        <authorList>
            <person name="Zhang H."/>
            <person name="Lin R."/>
            <person name="Xie B."/>
        </authorList>
    </citation>
    <scope>NUCLEOTIDE SEQUENCE</scope>
    <source>
        <strain evidence="13">BazhouSP</strain>
    </source>
</reference>
<keyword evidence="3 9" id="KW-0812">Transmembrane</keyword>
<feature type="compositionally biased region" description="Polar residues" evidence="10">
    <location>
        <begin position="722"/>
        <end position="739"/>
    </location>
</feature>
<dbReference type="GO" id="GO:0015385">
    <property type="term" value="F:sodium:proton antiporter activity"/>
    <property type="evidence" value="ECO:0007669"/>
    <property type="project" value="InterPro"/>
</dbReference>
<dbReference type="Proteomes" id="UP001201812">
    <property type="component" value="Unassembled WGS sequence"/>
</dbReference>
<protein>
    <recommendedName>
        <fullName evidence="9">Sodium/hydrogen exchanger</fullName>
    </recommendedName>
</protein>
<feature type="transmembrane region" description="Helical" evidence="11">
    <location>
        <begin position="281"/>
        <end position="305"/>
    </location>
</feature>
<keyword evidence="2 9" id="KW-0813">Transport</keyword>
<dbReference type="Pfam" id="PF00999">
    <property type="entry name" value="Na_H_Exchanger"/>
    <property type="match status" value="1"/>
</dbReference>
<feature type="transmembrane region" description="Helical" evidence="11">
    <location>
        <begin position="365"/>
        <end position="385"/>
    </location>
</feature>
<dbReference type="Gene3D" id="6.10.140.1330">
    <property type="match status" value="1"/>
</dbReference>
<feature type="transmembrane region" description="Helical" evidence="11">
    <location>
        <begin position="86"/>
        <end position="104"/>
    </location>
</feature>
<evidence type="ECO:0000256" key="1">
    <source>
        <dbReference type="ARBA" id="ARBA00004141"/>
    </source>
</evidence>
<feature type="transmembrane region" description="Helical" evidence="11">
    <location>
        <begin position="145"/>
        <end position="162"/>
    </location>
</feature>
<dbReference type="GO" id="GO:0015386">
    <property type="term" value="F:potassium:proton antiporter activity"/>
    <property type="evidence" value="ECO:0007669"/>
    <property type="project" value="TreeGrafter"/>
</dbReference>
<evidence type="ECO:0000313" key="14">
    <source>
        <dbReference type="Proteomes" id="UP001201812"/>
    </source>
</evidence>
<dbReference type="GO" id="GO:0051453">
    <property type="term" value="P:regulation of intracellular pH"/>
    <property type="evidence" value="ECO:0007669"/>
    <property type="project" value="TreeGrafter"/>
</dbReference>
<feature type="transmembrane region" description="Helical" evidence="11">
    <location>
        <begin position="465"/>
        <end position="491"/>
    </location>
</feature>
<evidence type="ECO:0000313" key="13">
    <source>
        <dbReference type="EMBL" id="KAI1728784.1"/>
    </source>
</evidence>
<feature type="transmembrane region" description="Helical" evidence="11">
    <location>
        <begin position="397"/>
        <end position="421"/>
    </location>
</feature>
<name>A0AAD4NLL2_9BILA</name>
<feature type="transmembrane region" description="Helical" evidence="11">
    <location>
        <begin position="208"/>
        <end position="230"/>
    </location>
</feature>
<evidence type="ECO:0000256" key="10">
    <source>
        <dbReference type="SAM" id="MobiDB-lite"/>
    </source>
</evidence>
<keyword evidence="7 11" id="KW-0472">Membrane</keyword>
<keyword evidence="8 9" id="KW-0739">Sodium transport</keyword>
<keyword evidence="5" id="KW-0915">Sodium</keyword>
<keyword evidence="14" id="KW-1185">Reference proteome</keyword>
<dbReference type="GO" id="GO:0005886">
    <property type="term" value="C:plasma membrane"/>
    <property type="evidence" value="ECO:0007669"/>
    <property type="project" value="TreeGrafter"/>
</dbReference>
<dbReference type="InterPro" id="IPR018422">
    <property type="entry name" value="Cation/H_exchanger_CPA1"/>
</dbReference>
<feature type="transmembrane region" description="Helical" evidence="11">
    <location>
        <begin position="20"/>
        <end position="40"/>
    </location>
</feature>
<gene>
    <name evidence="13" type="ORF">DdX_00987</name>
</gene>
<evidence type="ECO:0000256" key="4">
    <source>
        <dbReference type="ARBA" id="ARBA00022989"/>
    </source>
</evidence>
<evidence type="ECO:0000259" key="12">
    <source>
        <dbReference type="Pfam" id="PF00999"/>
    </source>
</evidence>
<evidence type="ECO:0000256" key="2">
    <source>
        <dbReference type="ARBA" id="ARBA00022448"/>
    </source>
</evidence>
<feature type="transmembrane region" description="Helical" evidence="11">
    <location>
        <begin position="334"/>
        <end position="353"/>
    </location>
</feature>
<dbReference type="PRINTS" id="PR01084">
    <property type="entry name" value="NAHEXCHNGR"/>
</dbReference>
<keyword evidence="4 11" id="KW-1133">Transmembrane helix</keyword>
<evidence type="ECO:0000256" key="6">
    <source>
        <dbReference type="ARBA" id="ARBA00023065"/>
    </source>
</evidence>
<feature type="transmembrane region" description="Helical" evidence="11">
    <location>
        <begin position="116"/>
        <end position="133"/>
    </location>
</feature>